<evidence type="ECO:0000259" key="1">
    <source>
        <dbReference type="Pfam" id="PF10551"/>
    </source>
</evidence>
<dbReference type="PANTHER" id="PTHR31973">
    <property type="entry name" value="POLYPROTEIN, PUTATIVE-RELATED"/>
    <property type="match status" value="1"/>
</dbReference>
<comment type="caution">
    <text evidence="2">The sequence shown here is derived from an EMBL/GenBank/DDBJ whole genome shotgun (WGS) entry which is preliminary data.</text>
</comment>
<accession>A0A699KIJ8</accession>
<dbReference type="EMBL" id="BKCJ010510933">
    <property type="protein sequence ID" value="GFA90327.1"/>
    <property type="molecule type" value="Genomic_DNA"/>
</dbReference>
<sequence length="163" mass="18189">MRPLIIIDGAYLKGTYEGTNLLAVGMDKNNQIVPIVTGVCQGGESTEAWSFFLSKLKESIGVVQDMTIISDRHPDYTLVYRPKDIQRDLKIDLNIDISYKKARGGRKKAFDMAMGSPAESFAQLPYYCHNLKMANEGTVTHIETDAEGRFKLLYVGFDVAVSM</sequence>
<evidence type="ECO:0000313" key="2">
    <source>
        <dbReference type="EMBL" id="GFA90327.1"/>
    </source>
</evidence>
<dbReference type="InterPro" id="IPR018289">
    <property type="entry name" value="MULE_transposase_dom"/>
</dbReference>
<dbReference type="Pfam" id="PF10551">
    <property type="entry name" value="MULE"/>
    <property type="match status" value="1"/>
</dbReference>
<name>A0A699KIJ8_TANCI</name>
<dbReference type="PANTHER" id="PTHR31973:SF185">
    <property type="entry name" value="TRANSPOSASE, MUDR, PLANT, MULE TRANSPOSASE DOMAIN-CONTAINING PROTEIN"/>
    <property type="match status" value="1"/>
</dbReference>
<proteinExistence type="predicted"/>
<gene>
    <name evidence="2" type="ORF">Tci_662299</name>
</gene>
<feature type="domain" description="MULE transposase" evidence="1">
    <location>
        <begin position="5"/>
        <end position="74"/>
    </location>
</feature>
<protein>
    <submittedName>
        <fullName evidence="2">Transposase, MuDR, MULE transposase domain protein</fullName>
    </submittedName>
</protein>
<organism evidence="2">
    <name type="scientific">Tanacetum cinerariifolium</name>
    <name type="common">Dalmatian daisy</name>
    <name type="synonym">Chrysanthemum cinerariifolium</name>
    <dbReference type="NCBI Taxonomy" id="118510"/>
    <lineage>
        <taxon>Eukaryota</taxon>
        <taxon>Viridiplantae</taxon>
        <taxon>Streptophyta</taxon>
        <taxon>Embryophyta</taxon>
        <taxon>Tracheophyta</taxon>
        <taxon>Spermatophyta</taxon>
        <taxon>Magnoliopsida</taxon>
        <taxon>eudicotyledons</taxon>
        <taxon>Gunneridae</taxon>
        <taxon>Pentapetalae</taxon>
        <taxon>asterids</taxon>
        <taxon>campanulids</taxon>
        <taxon>Asterales</taxon>
        <taxon>Asteraceae</taxon>
        <taxon>Asteroideae</taxon>
        <taxon>Anthemideae</taxon>
        <taxon>Anthemidinae</taxon>
        <taxon>Tanacetum</taxon>
    </lineage>
</organism>
<reference evidence="2" key="1">
    <citation type="journal article" date="2019" name="Sci. Rep.">
        <title>Draft genome of Tanacetum cinerariifolium, the natural source of mosquito coil.</title>
        <authorList>
            <person name="Yamashiro T."/>
            <person name="Shiraishi A."/>
            <person name="Satake H."/>
            <person name="Nakayama K."/>
        </authorList>
    </citation>
    <scope>NUCLEOTIDE SEQUENCE</scope>
</reference>
<dbReference type="AlphaFoldDB" id="A0A699KIJ8"/>